<dbReference type="InterPro" id="IPR036928">
    <property type="entry name" value="AS_sf"/>
</dbReference>
<proteinExistence type="inferred from homology"/>
<dbReference type="Pfam" id="PF01425">
    <property type="entry name" value="Amidase"/>
    <property type="match status" value="1"/>
</dbReference>
<protein>
    <submittedName>
        <fullName evidence="3">Amidase</fullName>
        <ecNumber evidence="3">3.5.1.4</ecNumber>
    </submittedName>
</protein>
<evidence type="ECO:0000313" key="3">
    <source>
        <dbReference type="EMBL" id="MBB5286994.1"/>
    </source>
</evidence>
<keyword evidence="4" id="KW-1185">Reference proteome</keyword>
<dbReference type="GO" id="GO:0004040">
    <property type="term" value="F:amidase activity"/>
    <property type="evidence" value="ECO:0007669"/>
    <property type="project" value="UniProtKB-EC"/>
</dbReference>
<name>A0A840TUS4_9BACT</name>
<dbReference type="RefSeq" id="WP_184178656.1">
    <property type="nucleotide sequence ID" value="NZ_JACHGF010000013.1"/>
</dbReference>
<dbReference type="Proteomes" id="UP000557307">
    <property type="component" value="Unassembled WGS sequence"/>
</dbReference>
<comment type="caution">
    <text evidence="3">The sequence shown here is derived from an EMBL/GenBank/DDBJ whole genome shotgun (WGS) entry which is preliminary data.</text>
</comment>
<reference evidence="3 4" key="1">
    <citation type="submission" date="2020-08" db="EMBL/GenBank/DDBJ databases">
        <title>Genomic Encyclopedia of Type Strains, Phase IV (KMG-IV): sequencing the most valuable type-strain genomes for metagenomic binning, comparative biology and taxonomic classification.</title>
        <authorList>
            <person name="Goeker M."/>
        </authorList>
    </citation>
    <scope>NUCLEOTIDE SEQUENCE [LARGE SCALE GENOMIC DNA]</scope>
    <source>
        <strain evidence="3 4">DSM 105074</strain>
    </source>
</reference>
<evidence type="ECO:0000256" key="1">
    <source>
        <dbReference type="ARBA" id="ARBA00009199"/>
    </source>
</evidence>
<comment type="similarity">
    <text evidence="1">Belongs to the amidase family.</text>
</comment>
<dbReference type="AlphaFoldDB" id="A0A840TUS4"/>
<dbReference type="PANTHER" id="PTHR11895:SF7">
    <property type="entry name" value="GLUTAMYL-TRNA(GLN) AMIDOTRANSFERASE SUBUNIT A, MITOCHONDRIAL"/>
    <property type="match status" value="1"/>
</dbReference>
<organism evidence="3 4">
    <name type="scientific">Rhabdobacter roseus</name>
    <dbReference type="NCBI Taxonomy" id="1655419"/>
    <lineage>
        <taxon>Bacteria</taxon>
        <taxon>Pseudomonadati</taxon>
        <taxon>Bacteroidota</taxon>
        <taxon>Cytophagia</taxon>
        <taxon>Cytophagales</taxon>
        <taxon>Cytophagaceae</taxon>
        <taxon>Rhabdobacter</taxon>
    </lineage>
</organism>
<dbReference type="InterPro" id="IPR000120">
    <property type="entry name" value="Amidase"/>
</dbReference>
<dbReference type="SUPFAM" id="SSF75304">
    <property type="entry name" value="Amidase signature (AS) enzymes"/>
    <property type="match status" value="1"/>
</dbReference>
<gene>
    <name evidence="3" type="ORF">HNQ92_005156</name>
</gene>
<evidence type="ECO:0000313" key="4">
    <source>
        <dbReference type="Proteomes" id="UP000557307"/>
    </source>
</evidence>
<accession>A0A840TUS4</accession>
<feature type="domain" description="Amidase" evidence="2">
    <location>
        <begin position="33"/>
        <end position="476"/>
    </location>
</feature>
<dbReference type="Gene3D" id="3.90.1300.10">
    <property type="entry name" value="Amidase signature (AS) domain"/>
    <property type="match status" value="1"/>
</dbReference>
<dbReference type="PANTHER" id="PTHR11895">
    <property type="entry name" value="TRANSAMIDASE"/>
    <property type="match status" value="1"/>
</dbReference>
<evidence type="ECO:0000259" key="2">
    <source>
        <dbReference type="Pfam" id="PF01425"/>
    </source>
</evidence>
<keyword evidence="3" id="KW-0378">Hydrolase</keyword>
<dbReference type="EC" id="3.5.1.4" evidence="3"/>
<dbReference type="EMBL" id="JACHGF010000013">
    <property type="protein sequence ID" value="MBB5286994.1"/>
    <property type="molecule type" value="Genomic_DNA"/>
</dbReference>
<sequence>MTPEEYQSYDATALTRLVANGDISPGEPLEIAISLTEKYNPKLNAVVQSHYYTGREAALHLPEGGALRGVPFLVKDLSLEWAGTRLTEGSRGLAAHISERDSHYIERCKKAGLVLFGKTNTSEFGLTPYTESELYGPARNPWNLAHSPGGSSGGGAAAVAAGIVPAASASDGGGSIRIPASCCGLFGMKPSRGRISLGPAFGQSWGDAVVEGALTRSVRDSAALLDILQGYEPGDPYRIQSHELPYTEEVTRPPGRLRIAFCTRHTYPAQTVDAECVRAVEDTARLLESLGHDVAEVPLPYGPEVFKESYFPMIVSETAATLRLMEEALGRAVKPDDVEPNTWLLARLGETVTGAEYAHALLLWNRLSRDMAAFHQRHDVFLTPVMAWPPVKIGELQNSRLEDFALKLLQITGGYGFLKNSSLADELIERSASYIPYTPIANLTGQPAMSVPLHWTETGLPVGVMFTGRLNEEGLLFRLAAQLETARPWFSKRPSVR</sequence>
<dbReference type="InterPro" id="IPR020556">
    <property type="entry name" value="Amidase_CS"/>
</dbReference>
<dbReference type="InterPro" id="IPR023631">
    <property type="entry name" value="Amidase_dom"/>
</dbReference>
<dbReference type="PROSITE" id="PS00571">
    <property type="entry name" value="AMIDASES"/>
    <property type="match status" value="1"/>
</dbReference>